<dbReference type="PANTHER" id="PTHR33054:SF9">
    <property type="entry name" value="CCHC-TYPE DOMAIN-CONTAINING PROTEIN"/>
    <property type="match status" value="1"/>
</dbReference>
<dbReference type="PANTHER" id="PTHR33054">
    <property type="entry name" value="CCHC-TYPE DOMAIN-CONTAINING PROTEIN"/>
    <property type="match status" value="1"/>
</dbReference>
<feature type="domain" description="DUF7746" evidence="1">
    <location>
        <begin position="15"/>
        <end position="95"/>
    </location>
</feature>
<dbReference type="InterPro" id="IPR056648">
    <property type="entry name" value="DUF7746"/>
</dbReference>
<gene>
    <name evidence="2" type="ORF">H5410_003001</name>
</gene>
<dbReference type="AlphaFoldDB" id="A0A9J6B3S0"/>
<reference evidence="2 3" key="1">
    <citation type="submission" date="2020-09" db="EMBL/GenBank/DDBJ databases">
        <title>De no assembly of potato wild relative species, Solanum commersonii.</title>
        <authorList>
            <person name="Cho K."/>
        </authorList>
    </citation>
    <scope>NUCLEOTIDE SEQUENCE [LARGE SCALE GENOMIC DNA]</scope>
    <source>
        <strain evidence="2">LZ3.2</strain>
        <tissue evidence="2">Leaf</tissue>
    </source>
</reference>
<name>A0A9J6B3S0_SOLCO</name>
<sequence>MQYEENEFLSHTSHSGSEIAEWNIDGLAEYQIYNRLLEMGMSITTYKIKNLSDKQAATLITTEFTGTLKNWWDNYLTEDNRKKVVNDTTIIPIIKTESRGQTIENQILEDATASLIYSIAKHFIGEPQFFQDRSLEILSNLSCPKLDDFRWYKDAFMKKVMICNDCNHDYYKEKSISGLPILFAEKI</sequence>
<evidence type="ECO:0000313" key="3">
    <source>
        <dbReference type="Proteomes" id="UP000824120"/>
    </source>
</evidence>
<protein>
    <recommendedName>
        <fullName evidence="1">DUF7746 domain-containing protein</fullName>
    </recommendedName>
</protein>
<dbReference type="Pfam" id="PF24925">
    <property type="entry name" value="DUF7746"/>
    <property type="match status" value="1"/>
</dbReference>
<comment type="caution">
    <text evidence="2">The sequence shown here is derived from an EMBL/GenBank/DDBJ whole genome shotgun (WGS) entry which is preliminary data.</text>
</comment>
<proteinExistence type="predicted"/>
<evidence type="ECO:0000313" key="2">
    <source>
        <dbReference type="EMBL" id="KAG5631284.1"/>
    </source>
</evidence>
<dbReference type="OrthoDB" id="1305700at2759"/>
<keyword evidence="3" id="KW-1185">Reference proteome</keyword>
<organism evidence="2 3">
    <name type="scientific">Solanum commersonii</name>
    <name type="common">Commerson's wild potato</name>
    <name type="synonym">Commerson's nightshade</name>
    <dbReference type="NCBI Taxonomy" id="4109"/>
    <lineage>
        <taxon>Eukaryota</taxon>
        <taxon>Viridiplantae</taxon>
        <taxon>Streptophyta</taxon>
        <taxon>Embryophyta</taxon>
        <taxon>Tracheophyta</taxon>
        <taxon>Spermatophyta</taxon>
        <taxon>Magnoliopsida</taxon>
        <taxon>eudicotyledons</taxon>
        <taxon>Gunneridae</taxon>
        <taxon>Pentapetalae</taxon>
        <taxon>asterids</taxon>
        <taxon>lamiids</taxon>
        <taxon>Solanales</taxon>
        <taxon>Solanaceae</taxon>
        <taxon>Solanoideae</taxon>
        <taxon>Solaneae</taxon>
        <taxon>Solanum</taxon>
    </lineage>
</organism>
<dbReference type="Proteomes" id="UP000824120">
    <property type="component" value="Chromosome 1"/>
</dbReference>
<dbReference type="EMBL" id="JACXVP010000001">
    <property type="protein sequence ID" value="KAG5631284.1"/>
    <property type="molecule type" value="Genomic_DNA"/>
</dbReference>
<evidence type="ECO:0000259" key="1">
    <source>
        <dbReference type="Pfam" id="PF24925"/>
    </source>
</evidence>
<accession>A0A9J6B3S0</accession>